<dbReference type="STRING" id="1111738.GCA_000427905_02748"/>
<dbReference type="EMBL" id="QGUI01000525">
    <property type="protein sequence ID" value="PZM94965.1"/>
    <property type="molecule type" value="Genomic_DNA"/>
</dbReference>
<dbReference type="InterPro" id="IPR051400">
    <property type="entry name" value="HAD-like_hydrolase"/>
</dbReference>
<dbReference type="AlphaFoldDB" id="A0A2W4JA89"/>
<accession>A0A2W4JA89</accession>
<gene>
    <name evidence="4" type="ORF">DIU77_006685</name>
    <name evidence="5" type="ORF">DIU77_13160</name>
</gene>
<dbReference type="PRINTS" id="PR00413">
    <property type="entry name" value="HADHALOGNASE"/>
</dbReference>
<dbReference type="EMBL" id="QGUI02000059">
    <property type="protein sequence ID" value="MFO7191913.1"/>
    <property type="molecule type" value="Genomic_DNA"/>
</dbReference>
<dbReference type="GO" id="GO:0016787">
    <property type="term" value="F:hydrolase activity"/>
    <property type="evidence" value="ECO:0007669"/>
    <property type="project" value="UniProtKB-KW"/>
</dbReference>
<dbReference type="Gene3D" id="3.40.50.1000">
    <property type="entry name" value="HAD superfamily/HAD-like"/>
    <property type="match status" value="1"/>
</dbReference>
<name>A0A2W4JA89_9PSEU</name>
<dbReference type="PANTHER" id="PTHR46470">
    <property type="entry name" value="N-ACYLNEURAMINATE-9-PHOSPHATASE"/>
    <property type="match status" value="1"/>
</dbReference>
<dbReference type="InterPro" id="IPR036412">
    <property type="entry name" value="HAD-like_sf"/>
</dbReference>
<dbReference type="GO" id="GO:0044281">
    <property type="term" value="P:small molecule metabolic process"/>
    <property type="evidence" value="ECO:0007669"/>
    <property type="project" value="UniProtKB-ARBA"/>
</dbReference>
<dbReference type="InterPro" id="IPR006439">
    <property type="entry name" value="HAD-SF_hydro_IA"/>
</dbReference>
<dbReference type="NCBIfam" id="TIGR01549">
    <property type="entry name" value="HAD-SF-IA-v1"/>
    <property type="match status" value="1"/>
</dbReference>
<comment type="caution">
    <text evidence="5">The sequence shown here is derived from an EMBL/GenBank/DDBJ whole genome shotgun (WGS) entry which is preliminary data.</text>
</comment>
<protein>
    <submittedName>
        <fullName evidence="5">HAD family hydrolase</fullName>
        <ecNumber evidence="4">3.1.3.-</ecNumber>
    </submittedName>
</protein>
<evidence type="ECO:0000313" key="6">
    <source>
        <dbReference type="Proteomes" id="UP000249324"/>
    </source>
</evidence>
<reference evidence="4" key="1">
    <citation type="submission" date="2018-05" db="EMBL/GenBank/DDBJ databases">
        <authorList>
            <person name="Moura L."/>
            <person name="Setubal J.C."/>
        </authorList>
    </citation>
    <scope>NUCLEOTIDE SEQUENCE</scope>
    <source>
        <strain evidence="4">ZC4RG45</strain>
    </source>
</reference>
<comment type="cofactor">
    <cofactor evidence="1">
        <name>Mg(2+)</name>
        <dbReference type="ChEBI" id="CHEBI:18420"/>
    </cofactor>
</comment>
<organism evidence="5">
    <name type="scientific">Thermocrispum agreste</name>
    <dbReference type="NCBI Taxonomy" id="37925"/>
    <lineage>
        <taxon>Bacteria</taxon>
        <taxon>Bacillati</taxon>
        <taxon>Actinomycetota</taxon>
        <taxon>Actinomycetes</taxon>
        <taxon>Pseudonocardiales</taxon>
        <taxon>Pseudonocardiaceae</taxon>
        <taxon>Thermocrispum</taxon>
    </lineage>
</organism>
<evidence type="ECO:0000256" key="2">
    <source>
        <dbReference type="ARBA" id="ARBA00022801"/>
    </source>
</evidence>
<proteinExistence type="predicted"/>
<dbReference type="SFLD" id="SFLDG01129">
    <property type="entry name" value="C1.5:_HAD__Beta-PGM__Phosphata"/>
    <property type="match status" value="1"/>
</dbReference>
<reference evidence="5" key="2">
    <citation type="submission" date="2018-05" db="EMBL/GenBank/DDBJ databases">
        <authorList>
            <person name="Lanie J.A."/>
            <person name="Ng W.-L."/>
            <person name="Kazmierczak K.M."/>
            <person name="Andrzejewski T.M."/>
            <person name="Davidsen T.M."/>
            <person name="Wayne K.J."/>
            <person name="Tettelin H."/>
            <person name="Glass J.I."/>
            <person name="Rusch D."/>
            <person name="Podicherti R."/>
            <person name="Tsui H.-C.T."/>
            <person name="Winkler M.E."/>
        </authorList>
    </citation>
    <scope>NUCLEOTIDE SEQUENCE</scope>
    <source>
        <strain evidence="5">ZC4RG45</strain>
    </source>
</reference>
<evidence type="ECO:0000256" key="1">
    <source>
        <dbReference type="ARBA" id="ARBA00001946"/>
    </source>
</evidence>
<dbReference type="EC" id="3.1.3.-" evidence="4"/>
<keyword evidence="2 5" id="KW-0378">Hydrolase</keyword>
<reference evidence="4" key="4">
    <citation type="submission" date="2023-08" db="EMBL/GenBank/DDBJ databases">
        <authorList>
            <person name="Guima S.E.S."/>
            <person name="Martins L.F."/>
            <person name="Silva A.M."/>
            <person name="Setubal J.C."/>
        </authorList>
    </citation>
    <scope>NUCLEOTIDE SEQUENCE</scope>
    <source>
        <strain evidence="4">ZC4RG45</strain>
    </source>
</reference>
<dbReference type="SUPFAM" id="SSF56784">
    <property type="entry name" value="HAD-like"/>
    <property type="match status" value="1"/>
</dbReference>
<keyword evidence="3" id="KW-0460">Magnesium</keyword>
<reference evidence="4 6" key="3">
    <citation type="journal article" date="2021" name="BMC Genomics">
        <title>Genome-resolved metagenome and metatranscriptome analyses of thermophilic composting reveal key bacterial players and their metabolic interactions.</title>
        <authorList>
            <person name="Braga L.P.P."/>
            <person name="Pereira R.V."/>
            <person name="Martins L.F."/>
            <person name="Moura L.M.S."/>
            <person name="Sanchez F.B."/>
            <person name="Patane J.S.L."/>
            <person name="da Silva A.M."/>
            <person name="Setubal J.C."/>
        </authorList>
    </citation>
    <scope>NUCLEOTIDE SEQUENCE [LARGE SCALE GENOMIC DNA]</scope>
    <source>
        <strain evidence="4">ZC4RG45</strain>
    </source>
</reference>
<dbReference type="InterPro" id="IPR023214">
    <property type="entry name" value="HAD_sf"/>
</dbReference>
<dbReference type="PANTHER" id="PTHR46470:SF4">
    <property type="entry name" value="5-AMINO-6-(5-PHOSPHO-D-RIBITYLAMINO)URACIL PHOSPHATASE YIGB"/>
    <property type="match status" value="1"/>
</dbReference>
<sequence>MFLDIDDTLVDFTTASRAALTAMIGRSDMWSLWERITDEYVARVVTGELDYPTMHRRRTAAFLEAIGVAVDEADAARFERRRAAGMRARFRLFDDVLPCLTRLRANGLRIAAVTNASGTHQRAKLEELGLSPYIDHVAIAGEVGAAKPDPLIFYSACAAVDCEPHEAMHVGDRLRTDAVGARKAGLRGVWLNRSGARATVPEGVTEIGSLAELADQVEYAIAGTVVPTPR</sequence>
<dbReference type="SFLD" id="SFLDS00003">
    <property type="entry name" value="Haloacid_Dehalogenase"/>
    <property type="match status" value="1"/>
</dbReference>
<dbReference type="Proteomes" id="UP000249324">
    <property type="component" value="Unassembled WGS sequence"/>
</dbReference>
<dbReference type="Pfam" id="PF00702">
    <property type="entry name" value="Hydrolase"/>
    <property type="match status" value="1"/>
</dbReference>
<evidence type="ECO:0000313" key="4">
    <source>
        <dbReference type="EMBL" id="MFO7191913.1"/>
    </source>
</evidence>
<evidence type="ECO:0000313" key="5">
    <source>
        <dbReference type="EMBL" id="PZM94965.1"/>
    </source>
</evidence>
<dbReference type="Gene3D" id="1.20.120.710">
    <property type="entry name" value="Haloacid dehalogenase hydrolase-like domain"/>
    <property type="match status" value="1"/>
</dbReference>
<evidence type="ECO:0000256" key="3">
    <source>
        <dbReference type="ARBA" id="ARBA00022842"/>
    </source>
</evidence>